<dbReference type="EMBL" id="CP027059">
    <property type="protein sequence ID" value="UQZ87657.1"/>
    <property type="molecule type" value="Genomic_DNA"/>
</dbReference>
<name>A0ABY4RZB3_9BACL</name>
<organism evidence="2 3">
    <name type="scientific">Paenibacillus konkukensis</name>
    <dbReference type="NCBI Taxonomy" id="2020716"/>
    <lineage>
        <taxon>Bacteria</taxon>
        <taxon>Bacillati</taxon>
        <taxon>Bacillota</taxon>
        <taxon>Bacilli</taxon>
        <taxon>Bacillales</taxon>
        <taxon>Paenibacillaceae</taxon>
        <taxon>Paenibacillus</taxon>
    </lineage>
</organism>
<keyword evidence="1" id="KW-0472">Membrane</keyword>
<evidence type="ECO:0000256" key="1">
    <source>
        <dbReference type="SAM" id="Phobius"/>
    </source>
</evidence>
<evidence type="ECO:0000313" key="3">
    <source>
        <dbReference type="Proteomes" id="UP001057134"/>
    </source>
</evidence>
<keyword evidence="1" id="KW-0812">Transmembrane</keyword>
<reference evidence="2" key="2">
    <citation type="journal article" date="2021" name="J Anim Sci Technol">
        <title>Complete genome sequence of Paenibacillus konkukensis sp. nov. SK3146 as a potential probiotic strain.</title>
        <authorList>
            <person name="Jung H.I."/>
            <person name="Park S."/>
            <person name="Niu K.M."/>
            <person name="Lee S.W."/>
            <person name="Kothari D."/>
            <person name="Yi K.J."/>
            <person name="Kim S.K."/>
        </authorList>
    </citation>
    <scope>NUCLEOTIDE SEQUENCE</scope>
    <source>
        <strain evidence="2">SK3146</strain>
    </source>
</reference>
<sequence>MKKIVWFSLLFPLPFAFVYYINSNSGIECAVYYALFAALLLVALLIRKRKPPSDRDYDDYMI</sequence>
<dbReference type="RefSeq" id="WP_249863097.1">
    <property type="nucleotide sequence ID" value="NZ_CP027059.1"/>
</dbReference>
<protein>
    <submittedName>
        <fullName evidence="2">Uncharacterized protein</fullName>
    </submittedName>
</protein>
<keyword evidence="1" id="KW-1133">Transmembrane helix</keyword>
<evidence type="ECO:0000313" key="2">
    <source>
        <dbReference type="EMBL" id="UQZ87657.1"/>
    </source>
</evidence>
<accession>A0ABY4RZB3</accession>
<gene>
    <name evidence="2" type="ORF">SK3146_06959</name>
</gene>
<dbReference type="Proteomes" id="UP001057134">
    <property type="component" value="Chromosome"/>
</dbReference>
<reference evidence="2" key="1">
    <citation type="submission" date="2018-02" db="EMBL/GenBank/DDBJ databases">
        <authorList>
            <person name="Kim S.-K."/>
            <person name="Jung H.-I."/>
            <person name="Lee S.-W."/>
        </authorList>
    </citation>
    <scope>NUCLEOTIDE SEQUENCE</scope>
    <source>
        <strain evidence="2">SK3146</strain>
    </source>
</reference>
<keyword evidence="3" id="KW-1185">Reference proteome</keyword>
<feature type="transmembrane region" description="Helical" evidence="1">
    <location>
        <begin position="26"/>
        <end position="46"/>
    </location>
</feature>
<proteinExistence type="predicted"/>